<evidence type="ECO:0000256" key="1">
    <source>
        <dbReference type="SAM" id="Phobius"/>
    </source>
</evidence>
<organism evidence="3 4">
    <name type="scientific">Clostridium tetanomorphum</name>
    <dbReference type="NCBI Taxonomy" id="1553"/>
    <lineage>
        <taxon>Bacteria</taxon>
        <taxon>Bacillati</taxon>
        <taxon>Bacillota</taxon>
        <taxon>Clostridia</taxon>
        <taxon>Eubacteriales</taxon>
        <taxon>Clostridiaceae</taxon>
        <taxon>Clostridium</taxon>
    </lineage>
</organism>
<dbReference type="Pfam" id="PF04205">
    <property type="entry name" value="FMN_bind"/>
    <property type="match status" value="1"/>
</dbReference>
<dbReference type="GO" id="GO:0010181">
    <property type="term" value="F:FMN binding"/>
    <property type="evidence" value="ECO:0007669"/>
    <property type="project" value="InterPro"/>
</dbReference>
<dbReference type="GO" id="GO:0016020">
    <property type="term" value="C:membrane"/>
    <property type="evidence" value="ECO:0007669"/>
    <property type="project" value="InterPro"/>
</dbReference>
<reference evidence="3 4" key="1">
    <citation type="submission" date="2020-04" db="EMBL/GenBank/DDBJ databases">
        <title>Genomic insights into acetone-butanol-ethanol (ABE) fermentation by sequencing solventogenic clostridia strains.</title>
        <authorList>
            <person name="Brown S."/>
        </authorList>
    </citation>
    <scope>NUCLEOTIDE SEQUENCE [LARGE SCALE GENOMIC DNA]</scope>
    <source>
        <strain evidence="3 4">DJ011</strain>
    </source>
</reference>
<dbReference type="InterPro" id="IPR007329">
    <property type="entry name" value="FMN-bd"/>
</dbReference>
<dbReference type="Proteomes" id="UP000563151">
    <property type="component" value="Unassembled WGS sequence"/>
</dbReference>
<comment type="caution">
    <text evidence="3">The sequence shown here is derived from an EMBL/GenBank/DDBJ whole genome shotgun (WGS) entry which is preliminary data.</text>
</comment>
<accession>A0A923IZ88</accession>
<keyword evidence="4" id="KW-1185">Reference proteome</keyword>
<keyword evidence="1" id="KW-0472">Membrane</keyword>
<name>A0A923IZ88_CLOTT</name>
<evidence type="ECO:0000259" key="2">
    <source>
        <dbReference type="SMART" id="SM00900"/>
    </source>
</evidence>
<dbReference type="Gene3D" id="3.90.1010.20">
    <property type="match status" value="1"/>
</dbReference>
<sequence length="131" mass="14741">MVKIKSFFKVILSIIIIVVLIFTGGIFFLTRGLKTGSEVVIHNVKLSHLNDGVYSGEYKSGRWTNSVNVNIKDHKITKIHIVKDVIIKKDDVREKLFKKVIEKQNIDVDAISGATVTSKAYLKSIENALKK</sequence>
<gene>
    <name evidence="3" type="ORF">HGG79_02910</name>
</gene>
<dbReference type="AlphaFoldDB" id="A0A923IZ88"/>
<dbReference type="SMART" id="SM00900">
    <property type="entry name" value="FMN_bind"/>
    <property type="match status" value="1"/>
</dbReference>
<proteinExistence type="predicted"/>
<dbReference type="EMBL" id="JAAZWO010000003">
    <property type="protein sequence ID" value="MBC2396732.1"/>
    <property type="molecule type" value="Genomic_DNA"/>
</dbReference>
<keyword evidence="1" id="KW-1133">Transmembrane helix</keyword>
<keyword evidence="1" id="KW-0812">Transmembrane</keyword>
<feature type="transmembrane region" description="Helical" evidence="1">
    <location>
        <begin position="7"/>
        <end position="29"/>
    </location>
</feature>
<evidence type="ECO:0000313" key="4">
    <source>
        <dbReference type="Proteomes" id="UP000563151"/>
    </source>
</evidence>
<evidence type="ECO:0000313" key="3">
    <source>
        <dbReference type="EMBL" id="MBC2396732.1"/>
    </source>
</evidence>
<protein>
    <submittedName>
        <fullName evidence="3">FMN-binding protein</fullName>
    </submittedName>
</protein>
<feature type="domain" description="FMN-binding" evidence="2">
    <location>
        <begin position="61"/>
        <end position="131"/>
    </location>
</feature>
<dbReference type="RefSeq" id="WP_051593187.1">
    <property type="nucleotide sequence ID" value="NZ_JABSWD010000001.1"/>
</dbReference>